<dbReference type="AlphaFoldDB" id="A0A1R2BSN5"/>
<keyword evidence="2" id="KW-1185">Reference proteome</keyword>
<evidence type="ECO:0008006" key="3">
    <source>
        <dbReference type="Google" id="ProtNLM"/>
    </source>
</evidence>
<dbReference type="Proteomes" id="UP000187209">
    <property type="component" value="Unassembled WGS sequence"/>
</dbReference>
<comment type="caution">
    <text evidence="1">The sequence shown here is derived from an EMBL/GenBank/DDBJ whole genome shotgun (WGS) entry which is preliminary data.</text>
</comment>
<reference evidence="1 2" key="1">
    <citation type="submission" date="2016-11" db="EMBL/GenBank/DDBJ databases">
        <title>The macronuclear genome of Stentor coeruleus: a giant cell with tiny introns.</title>
        <authorList>
            <person name="Slabodnick M."/>
            <person name="Ruby J.G."/>
            <person name="Reiff S.B."/>
            <person name="Swart E.C."/>
            <person name="Gosai S."/>
            <person name="Prabakaran S."/>
            <person name="Witkowska E."/>
            <person name="Larue G.E."/>
            <person name="Fisher S."/>
            <person name="Freeman R.M."/>
            <person name="Gunawardena J."/>
            <person name="Chu W."/>
            <person name="Stover N.A."/>
            <person name="Gregory B.D."/>
            <person name="Nowacki M."/>
            <person name="Derisi J."/>
            <person name="Roy S.W."/>
            <person name="Marshall W.F."/>
            <person name="Sood P."/>
        </authorList>
    </citation>
    <scope>NUCLEOTIDE SEQUENCE [LARGE SCALE GENOMIC DNA]</scope>
    <source>
        <strain evidence="1">WM001</strain>
    </source>
</reference>
<evidence type="ECO:0000313" key="1">
    <source>
        <dbReference type="EMBL" id="OMJ79832.1"/>
    </source>
</evidence>
<proteinExistence type="predicted"/>
<gene>
    <name evidence="1" type="ORF">SteCoe_20085</name>
</gene>
<dbReference type="EMBL" id="MPUH01000452">
    <property type="protein sequence ID" value="OMJ79832.1"/>
    <property type="molecule type" value="Genomic_DNA"/>
</dbReference>
<evidence type="ECO:0000313" key="2">
    <source>
        <dbReference type="Proteomes" id="UP000187209"/>
    </source>
</evidence>
<dbReference type="SUPFAM" id="SSF55961">
    <property type="entry name" value="Bet v1-like"/>
    <property type="match status" value="1"/>
</dbReference>
<protein>
    <recommendedName>
        <fullName evidence="3">START domain-containing protein</fullName>
    </recommendedName>
</protein>
<accession>A0A1R2BSN5</accession>
<sequence length="234" mass="26873">MGINVSQQCCCCFWGIKQEINSETQNEKSSNPFPPEEILKSLDQAKSRVLLLLEQEYEDFYNGPQCKIGLVESQKGHIFRIIFTVPHSPLQLVNFLDHNPRNTWDKYVESCNKLAIHSMYSIIYIKYKGSISYSSKEIIIACNRENTPNGFLSYFTSVPHEKISENSDKIEVFEGGYLARGDDSTEMIVVVHAKFGNNSLTKLIQKISEKFVLELVCKICEIMRFDEEKSYSIV</sequence>
<dbReference type="Gene3D" id="3.30.530.20">
    <property type="match status" value="1"/>
</dbReference>
<dbReference type="InterPro" id="IPR023393">
    <property type="entry name" value="START-like_dom_sf"/>
</dbReference>
<name>A0A1R2BSN5_9CILI</name>
<organism evidence="1 2">
    <name type="scientific">Stentor coeruleus</name>
    <dbReference type="NCBI Taxonomy" id="5963"/>
    <lineage>
        <taxon>Eukaryota</taxon>
        <taxon>Sar</taxon>
        <taxon>Alveolata</taxon>
        <taxon>Ciliophora</taxon>
        <taxon>Postciliodesmatophora</taxon>
        <taxon>Heterotrichea</taxon>
        <taxon>Heterotrichida</taxon>
        <taxon>Stentoridae</taxon>
        <taxon>Stentor</taxon>
    </lineage>
</organism>